<dbReference type="EMBL" id="VBUT01000006">
    <property type="protein sequence ID" value="TLF76817.1"/>
    <property type="molecule type" value="Genomic_DNA"/>
</dbReference>
<dbReference type="PANTHER" id="PTHR43441:SF10">
    <property type="entry name" value="ACETYLTRANSFERASE"/>
    <property type="match status" value="1"/>
</dbReference>
<accession>A0A5R8NQ67</accession>
<dbReference type="GO" id="GO:0005737">
    <property type="term" value="C:cytoplasm"/>
    <property type="evidence" value="ECO:0007669"/>
    <property type="project" value="TreeGrafter"/>
</dbReference>
<dbReference type="Pfam" id="PF13302">
    <property type="entry name" value="Acetyltransf_3"/>
    <property type="match status" value="2"/>
</dbReference>
<reference evidence="2 3" key="1">
    <citation type="submission" date="2019-05" db="EMBL/GenBank/DDBJ databases">
        <title>Genomes sequences of two Nocardia cyriacigeorgica environmental isolates, type strains Nocardia asteroides ATCC 19247 and Nocardia cyriacigeorgica DSM 44484.</title>
        <authorList>
            <person name="Vautrin F."/>
            <person name="Bergeron E."/>
            <person name="Dubost A."/>
            <person name="Abrouk D."/>
            <person name="Rodriguez Nava V."/>
            <person name="Pujic P."/>
        </authorList>
    </citation>
    <scope>NUCLEOTIDE SEQUENCE [LARGE SCALE GENOMIC DNA]</scope>
    <source>
        <strain evidence="2 3">EML 446</strain>
    </source>
</reference>
<proteinExistence type="predicted"/>
<feature type="domain" description="N-acetyltransferase" evidence="1">
    <location>
        <begin position="23"/>
        <end position="193"/>
    </location>
</feature>
<sequence>MNRRLSDLSAVELGPVRLFGATVVLRPPRVGDAAAWRRIRLRDRLLIEPFWHTSELDWAARHSDVQWARELVTARAEACTGRRLACVIEINGRLAGQCDLVSVDRRTGSAELSIWIDATLARHGFGGLAASLVLDFGFDRIGLERIVAPVAPQNVAAVRGAADLGFCREARMAQYFDAGGARRDHELWALTRADIPRQGFTGQWIQRAQARHPARRVRTTAEPPSYDGPDAITVVAVSARYTLGRLRRRFQAVRSPGVVSLAAGPGVVVRSLRLSDGAAWRRARRDGQEHSPTAARPASTPSYGRWAYEWWCSRTGLRTSHGLVFAIVHNDSYAGEATLFGLDMFDRNAWIHLWIDPDVADRELRVTVTRRLLEYGFEQLGLYRIAMAVEEDDTESAVATARSGLVKEGTMRAYAGPRGRRADHGLWAVTVGQEVADARVHPQ</sequence>
<dbReference type="Gene3D" id="3.40.630.30">
    <property type="match status" value="2"/>
</dbReference>
<dbReference type="InterPro" id="IPR000182">
    <property type="entry name" value="GNAT_dom"/>
</dbReference>
<evidence type="ECO:0000313" key="2">
    <source>
        <dbReference type="EMBL" id="TLF76817.1"/>
    </source>
</evidence>
<dbReference type="Proteomes" id="UP000306378">
    <property type="component" value="Unassembled WGS sequence"/>
</dbReference>
<dbReference type="InterPro" id="IPR051908">
    <property type="entry name" value="Ribosomal_N-acetyltransferase"/>
</dbReference>
<dbReference type="PROSITE" id="PS51186">
    <property type="entry name" value="GNAT"/>
    <property type="match status" value="1"/>
</dbReference>
<protein>
    <submittedName>
        <fullName evidence="2">GNAT family N-acetyltransferase</fullName>
    </submittedName>
</protein>
<dbReference type="InterPro" id="IPR016181">
    <property type="entry name" value="Acyl_CoA_acyltransferase"/>
</dbReference>
<dbReference type="RefSeq" id="WP_138449023.1">
    <property type="nucleotide sequence ID" value="NZ_VBUT01000006.1"/>
</dbReference>
<comment type="caution">
    <text evidence="2">The sequence shown here is derived from an EMBL/GenBank/DDBJ whole genome shotgun (WGS) entry which is preliminary data.</text>
</comment>
<dbReference type="SUPFAM" id="SSF55729">
    <property type="entry name" value="Acyl-CoA N-acyltransferases (Nat)"/>
    <property type="match status" value="2"/>
</dbReference>
<dbReference type="GO" id="GO:0008999">
    <property type="term" value="F:protein-N-terminal-alanine acetyltransferase activity"/>
    <property type="evidence" value="ECO:0007669"/>
    <property type="project" value="TreeGrafter"/>
</dbReference>
<keyword evidence="2" id="KW-0808">Transferase</keyword>
<dbReference type="PANTHER" id="PTHR43441">
    <property type="entry name" value="RIBOSOMAL-PROTEIN-SERINE ACETYLTRANSFERASE"/>
    <property type="match status" value="1"/>
</dbReference>
<name>A0A5R8NQ67_9NOCA</name>
<dbReference type="AlphaFoldDB" id="A0A5R8NQ67"/>
<gene>
    <name evidence="2" type="ORF">FEK34_18215</name>
</gene>
<dbReference type="GO" id="GO:1990189">
    <property type="term" value="F:protein N-terminal-serine acetyltransferase activity"/>
    <property type="evidence" value="ECO:0007669"/>
    <property type="project" value="TreeGrafter"/>
</dbReference>
<organism evidence="2 3">
    <name type="scientific">Nocardia cyriacigeorgica</name>
    <dbReference type="NCBI Taxonomy" id="135487"/>
    <lineage>
        <taxon>Bacteria</taxon>
        <taxon>Bacillati</taxon>
        <taxon>Actinomycetota</taxon>
        <taxon>Actinomycetes</taxon>
        <taxon>Mycobacteriales</taxon>
        <taxon>Nocardiaceae</taxon>
        <taxon>Nocardia</taxon>
    </lineage>
</organism>
<evidence type="ECO:0000313" key="3">
    <source>
        <dbReference type="Proteomes" id="UP000306378"/>
    </source>
</evidence>
<evidence type="ECO:0000259" key="1">
    <source>
        <dbReference type="PROSITE" id="PS51186"/>
    </source>
</evidence>